<feature type="signal peptide" evidence="1">
    <location>
        <begin position="1"/>
        <end position="19"/>
    </location>
</feature>
<dbReference type="PROSITE" id="PS51257">
    <property type="entry name" value="PROKAR_LIPOPROTEIN"/>
    <property type="match status" value="1"/>
</dbReference>
<evidence type="ECO:0000313" key="2">
    <source>
        <dbReference type="EMBL" id="OIW30527.1"/>
    </source>
</evidence>
<protein>
    <submittedName>
        <fullName evidence="2">Uncharacterized protein</fullName>
    </submittedName>
</protein>
<evidence type="ECO:0000256" key="1">
    <source>
        <dbReference type="SAM" id="SignalP"/>
    </source>
</evidence>
<dbReference type="InParanoid" id="A0A1J7ISB2"/>
<dbReference type="AlphaFoldDB" id="A0A1J7ISB2"/>
<dbReference type="EMBL" id="KV875096">
    <property type="protein sequence ID" value="OIW30527.1"/>
    <property type="molecule type" value="Genomic_DNA"/>
</dbReference>
<organism evidence="2 3">
    <name type="scientific">Coniochaeta ligniaria NRRL 30616</name>
    <dbReference type="NCBI Taxonomy" id="1408157"/>
    <lineage>
        <taxon>Eukaryota</taxon>
        <taxon>Fungi</taxon>
        <taxon>Dikarya</taxon>
        <taxon>Ascomycota</taxon>
        <taxon>Pezizomycotina</taxon>
        <taxon>Sordariomycetes</taxon>
        <taxon>Sordariomycetidae</taxon>
        <taxon>Coniochaetales</taxon>
        <taxon>Coniochaetaceae</taxon>
        <taxon>Coniochaeta</taxon>
    </lineage>
</organism>
<feature type="chain" id="PRO_5012430578" evidence="1">
    <location>
        <begin position="20"/>
        <end position="191"/>
    </location>
</feature>
<proteinExistence type="predicted"/>
<keyword evidence="1" id="KW-0732">Signal</keyword>
<evidence type="ECO:0000313" key="3">
    <source>
        <dbReference type="Proteomes" id="UP000182658"/>
    </source>
</evidence>
<sequence>MAGPRLLLLTALLAACVAAVDLCFFEISNDCNTGQTHLCCNNFPADRCCFDNSDGFCIETGVFGLEDEVEETDTDATYSFFENNDCTAARAGSCNDEDCCAFLGLDEEASCSSEWAFDTEGRKKRKARGASTLHGHNCEDPNFAHYLHENGTGRGIHVPKGSLKTVIQLIRAKDYDGLASFEDWNGQRDYD</sequence>
<gene>
    <name evidence="2" type="ORF">CONLIGDRAFT_679310</name>
</gene>
<name>A0A1J7ISB2_9PEZI</name>
<accession>A0A1J7ISB2</accession>
<dbReference type="Proteomes" id="UP000182658">
    <property type="component" value="Unassembled WGS sequence"/>
</dbReference>
<keyword evidence="3" id="KW-1185">Reference proteome</keyword>
<reference evidence="2 3" key="1">
    <citation type="submission" date="2016-10" db="EMBL/GenBank/DDBJ databases">
        <title>Draft genome sequence of Coniochaeta ligniaria NRRL30616, a lignocellulolytic fungus for bioabatement of inhibitors in plant biomass hydrolysates.</title>
        <authorList>
            <consortium name="DOE Joint Genome Institute"/>
            <person name="Jimenez D.J."/>
            <person name="Hector R.E."/>
            <person name="Riley R."/>
            <person name="Sun H."/>
            <person name="Grigoriev I.V."/>
            <person name="Van Elsas J.D."/>
            <person name="Nichols N.N."/>
        </authorList>
    </citation>
    <scope>NUCLEOTIDE SEQUENCE [LARGE SCALE GENOMIC DNA]</scope>
    <source>
        <strain evidence="2 3">NRRL 30616</strain>
    </source>
</reference>